<dbReference type="GeneID" id="87955465"/>
<keyword evidence="5" id="KW-0539">Nucleus</keyword>
<keyword evidence="3" id="KW-0238">DNA-binding</keyword>
<dbReference type="SUPFAM" id="SSF57701">
    <property type="entry name" value="Zn2/Cys6 DNA-binding domain"/>
    <property type="match status" value="1"/>
</dbReference>
<evidence type="ECO:0000313" key="9">
    <source>
        <dbReference type="Proteomes" id="UP001329825"/>
    </source>
</evidence>
<dbReference type="SMART" id="SM00066">
    <property type="entry name" value="GAL4"/>
    <property type="match status" value="1"/>
</dbReference>
<accession>A0ABZ1CYZ8</accession>
<dbReference type="InterPro" id="IPR001138">
    <property type="entry name" value="Zn2Cys6_DnaBD"/>
</dbReference>
<keyword evidence="9" id="KW-1185">Reference proteome</keyword>
<feature type="region of interest" description="Disordered" evidence="6">
    <location>
        <begin position="45"/>
        <end position="132"/>
    </location>
</feature>
<dbReference type="InterPro" id="IPR036864">
    <property type="entry name" value="Zn2-C6_fun-type_DNA-bd_sf"/>
</dbReference>
<gene>
    <name evidence="8" type="ORF">IL334_003334</name>
</gene>
<name>A0ABZ1CYZ8_9TREE</name>
<keyword evidence="4" id="KW-0804">Transcription</keyword>
<evidence type="ECO:0000256" key="3">
    <source>
        <dbReference type="ARBA" id="ARBA00023125"/>
    </source>
</evidence>
<evidence type="ECO:0000313" key="8">
    <source>
        <dbReference type="EMBL" id="WRT66379.1"/>
    </source>
</evidence>
<protein>
    <recommendedName>
        <fullName evidence="7">Zn(2)-C6 fungal-type domain-containing protein</fullName>
    </recommendedName>
</protein>
<dbReference type="CDD" id="cd12148">
    <property type="entry name" value="fungal_TF_MHR"/>
    <property type="match status" value="1"/>
</dbReference>
<dbReference type="Gene3D" id="4.10.240.10">
    <property type="entry name" value="Zn(2)-C6 fungal-type DNA-binding domain"/>
    <property type="match status" value="1"/>
</dbReference>
<dbReference type="Pfam" id="PF00172">
    <property type="entry name" value="Zn_clus"/>
    <property type="match status" value="1"/>
</dbReference>
<evidence type="ECO:0000256" key="1">
    <source>
        <dbReference type="ARBA" id="ARBA00004123"/>
    </source>
</evidence>
<evidence type="ECO:0000256" key="2">
    <source>
        <dbReference type="ARBA" id="ARBA00023015"/>
    </source>
</evidence>
<comment type="subcellular location">
    <subcellularLocation>
        <location evidence="1">Nucleus</location>
    </subcellularLocation>
</comment>
<dbReference type="PANTHER" id="PTHR31845:SF19">
    <property type="entry name" value="TRANSCRIPTION FACTOR DOMAIN-CONTAINING PROTEIN"/>
    <property type="match status" value="1"/>
</dbReference>
<dbReference type="Proteomes" id="UP001329825">
    <property type="component" value="Chromosome 4"/>
</dbReference>
<evidence type="ECO:0000256" key="4">
    <source>
        <dbReference type="ARBA" id="ARBA00023163"/>
    </source>
</evidence>
<dbReference type="EMBL" id="CP141884">
    <property type="protein sequence ID" value="WRT66379.1"/>
    <property type="molecule type" value="Genomic_DNA"/>
</dbReference>
<dbReference type="PROSITE" id="PS00463">
    <property type="entry name" value="ZN2_CY6_FUNGAL_1"/>
    <property type="match status" value="1"/>
</dbReference>
<dbReference type="CDD" id="cd00067">
    <property type="entry name" value="GAL4"/>
    <property type="match status" value="1"/>
</dbReference>
<keyword evidence="2" id="KW-0805">Transcription regulation</keyword>
<feature type="domain" description="Zn(2)-C6 fungal-type" evidence="7">
    <location>
        <begin position="6"/>
        <end position="36"/>
    </location>
</feature>
<reference evidence="8 9" key="1">
    <citation type="submission" date="2024-01" db="EMBL/GenBank/DDBJ databases">
        <title>Comparative genomics of Cryptococcus and Kwoniella reveals pathogenesis evolution and contrasting modes of karyotype evolution via chromosome fusion or intercentromeric recombination.</title>
        <authorList>
            <person name="Coelho M.A."/>
            <person name="David-Palma M."/>
            <person name="Shea T."/>
            <person name="Bowers K."/>
            <person name="McGinley-Smith S."/>
            <person name="Mohammad A.W."/>
            <person name="Gnirke A."/>
            <person name="Yurkov A.M."/>
            <person name="Nowrousian M."/>
            <person name="Sun S."/>
            <person name="Cuomo C.A."/>
            <person name="Heitman J."/>
        </authorList>
    </citation>
    <scope>NUCLEOTIDE SEQUENCE [LARGE SCALE GENOMIC DNA]</scope>
    <source>
        <strain evidence="8">CBS 11374</strain>
    </source>
</reference>
<proteinExistence type="predicted"/>
<feature type="compositionally biased region" description="Basic residues" evidence="6">
    <location>
        <begin position="45"/>
        <end position="55"/>
    </location>
</feature>
<evidence type="ECO:0000256" key="5">
    <source>
        <dbReference type="ARBA" id="ARBA00023242"/>
    </source>
</evidence>
<dbReference type="InterPro" id="IPR051089">
    <property type="entry name" value="prtT"/>
</dbReference>
<dbReference type="RefSeq" id="XP_062791119.1">
    <property type="nucleotide sequence ID" value="XM_062935068.1"/>
</dbReference>
<dbReference type="PANTHER" id="PTHR31845">
    <property type="entry name" value="FINGER DOMAIN PROTEIN, PUTATIVE-RELATED"/>
    <property type="match status" value="1"/>
</dbReference>
<evidence type="ECO:0000259" key="7">
    <source>
        <dbReference type="PROSITE" id="PS50048"/>
    </source>
</evidence>
<organism evidence="8 9">
    <name type="scientific">Kwoniella shivajii</name>
    <dbReference type="NCBI Taxonomy" id="564305"/>
    <lineage>
        <taxon>Eukaryota</taxon>
        <taxon>Fungi</taxon>
        <taxon>Dikarya</taxon>
        <taxon>Basidiomycota</taxon>
        <taxon>Agaricomycotina</taxon>
        <taxon>Tremellomycetes</taxon>
        <taxon>Tremellales</taxon>
        <taxon>Cryptococcaceae</taxon>
        <taxon>Kwoniella</taxon>
    </lineage>
</organism>
<feature type="compositionally biased region" description="Low complexity" evidence="6">
    <location>
        <begin position="56"/>
        <end position="76"/>
    </location>
</feature>
<sequence>MPAVTACLACRALKAKCRRGDVHESCLRCTRLGIECESIPRKLGRRLGSKNRSRPKSASESQSSPPGAAGPSSSKRLNIAIRSPSPRRRSIFRHDYDDEMQREEEITRQPTPLSQHQHQQQQNGGGGSQPWSNMLNVLAKVADEMPPNPVPYSPENSMYPFDRRKFLDLYRQASRTLDPDPYMGMAVLEQGLDLLLNNDPGEQSTRILPGEEIVYSRVDQPRRDLLPEWDVLTIGLLSETEVEDLLDVYWSRCNPIIRLLDPFIYTLQYMRATSCLLLSSVLQVAAQCLPVSRHSASLVSRLDQHLDHLFAEVSRRGLQSLEICQGLMIFSTYMRANKQHQTWQFISRVMGMAIELRLDINASPAWHATEPMHSHLRASVKRRNIQRFWLCLSEWDRRLAFIRGRRPMLRDTVLTAADSLRIWWCEPEALECDVMTCAAVSLRGPVGVVQRDMQRAMATHKPLPFEKHLANVDREMNDWRSEWYSRLSRDDQQRIDHDIRAARFVLLMTPYDNRLGNEGMPGFARDECLVAALEVCKNAIPLLGGRHARLPVQNVTAARLYLLGYTSLCALRIMDASSGDEDRPNMDVELFHLSILSALADRLCQLNVHQNVALIASVLGRRLLHACRKVVTRTFSRESASTSSLNTNDHSTGLNNNGFIDNLDSTTPLLGDLGSLTGGLVSQDVEFSFDFGHMGELFHLFDNNDFSSYTQAPI</sequence>
<dbReference type="PROSITE" id="PS50048">
    <property type="entry name" value="ZN2_CY6_FUNGAL_2"/>
    <property type="match status" value="1"/>
</dbReference>
<evidence type="ECO:0000256" key="6">
    <source>
        <dbReference type="SAM" id="MobiDB-lite"/>
    </source>
</evidence>